<dbReference type="Proteomes" id="UP000325313">
    <property type="component" value="Unassembled WGS sequence"/>
</dbReference>
<reference evidence="2 3" key="1">
    <citation type="submission" date="2019-05" db="EMBL/GenBank/DDBJ databases">
        <title>Emergence of the Ug99 lineage of the wheat stem rust pathogen through somatic hybridization.</title>
        <authorList>
            <person name="Li F."/>
            <person name="Upadhyaya N.M."/>
            <person name="Sperschneider J."/>
            <person name="Matny O."/>
            <person name="Nguyen-Phuc H."/>
            <person name="Mago R."/>
            <person name="Raley C."/>
            <person name="Miller M.E."/>
            <person name="Silverstein K.A.T."/>
            <person name="Henningsen E."/>
            <person name="Hirsch C.D."/>
            <person name="Visser B."/>
            <person name="Pretorius Z.A."/>
            <person name="Steffenson B.J."/>
            <person name="Schwessinger B."/>
            <person name="Dodds P.N."/>
            <person name="Figueroa M."/>
        </authorList>
    </citation>
    <scope>NUCLEOTIDE SEQUENCE [LARGE SCALE GENOMIC DNA]</scope>
    <source>
        <strain evidence="2 3">Ug99</strain>
    </source>
</reference>
<evidence type="ECO:0000313" key="3">
    <source>
        <dbReference type="Proteomes" id="UP000325313"/>
    </source>
</evidence>
<gene>
    <name evidence="2" type="ORF">PGTUg99_009920</name>
</gene>
<dbReference type="AlphaFoldDB" id="A0A5B0QG08"/>
<accession>A0A5B0QG08</accession>
<dbReference type="EMBL" id="VDEP01000282">
    <property type="protein sequence ID" value="KAA1112146.1"/>
    <property type="molecule type" value="Genomic_DNA"/>
</dbReference>
<protein>
    <submittedName>
        <fullName evidence="2">Uncharacterized protein</fullName>
    </submittedName>
</protein>
<feature type="compositionally biased region" description="Low complexity" evidence="1">
    <location>
        <begin position="1"/>
        <end position="19"/>
    </location>
</feature>
<sequence>MVVRFPGPSSSASPSPSSSVHRHPAQPSPSGMVRNLPRRPAHQTLSHPRHTPINSRVQSSNQLRHRRSRIWTRLDSPQNPS</sequence>
<comment type="caution">
    <text evidence="2">The sequence shown here is derived from an EMBL/GenBank/DDBJ whole genome shotgun (WGS) entry which is preliminary data.</text>
</comment>
<evidence type="ECO:0000313" key="2">
    <source>
        <dbReference type="EMBL" id="KAA1112146.1"/>
    </source>
</evidence>
<name>A0A5B0QG08_PUCGR</name>
<feature type="region of interest" description="Disordered" evidence="1">
    <location>
        <begin position="1"/>
        <end position="81"/>
    </location>
</feature>
<feature type="compositionally biased region" description="Polar residues" evidence="1">
    <location>
        <begin position="52"/>
        <end position="62"/>
    </location>
</feature>
<organism evidence="2 3">
    <name type="scientific">Puccinia graminis f. sp. tritici</name>
    <dbReference type="NCBI Taxonomy" id="56615"/>
    <lineage>
        <taxon>Eukaryota</taxon>
        <taxon>Fungi</taxon>
        <taxon>Dikarya</taxon>
        <taxon>Basidiomycota</taxon>
        <taxon>Pucciniomycotina</taxon>
        <taxon>Pucciniomycetes</taxon>
        <taxon>Pucciniales</taxon>
        <taxon>Pucciniaceae</taxon>
        <taxon>Puccinia</taxon>
    </lineage>
</organism>
<evidence type="ECO:0000256" key="1">
    <source>
        <dbReference type="SAM" id="MobiDB-lite"/>
    </source>
</evidence>
<proteinExistence type="predicted"/>